<feature type="domain" description="Type II methyltransferase M.TaqI-like" evidence="8">
    <location>
        <begin position="426"/>
        <end position="599"/>
    </location>
</feature>
<evidence type="ECO:0000256" key="2">
    <source>
        <dbReference type="ARBA" id="ARBA00022603"/>
    </source>
</evidence>
<dbReference type="SUPFAM" id="SSF53335">
    <property type="entry name" value="S-adenosyl-L-methionine-dependent methyltransferases"/>
    <property type="match status" value="1"/>
</dbReference>
<evidence type="ECO:0000259" key="8">
    <source>
        <dbReference type="Pfam" id="PF07669"/>
    </source>
</evidence>
<reference evidence="10" key="1">
    <citation type="journal article" date="2012" name="Science">
        <title>Fermentation, hydrogen, and sulfur metabolism in multiple uncultivated bacterial phyla.</title>
        <authorList>
            <person name="Wrighton K.C."/>
            <person name="Thomas B.C."/>
            <person name="Sharon I."/>
            <person name="Miller C.S."/>
            <person name="Castelle C.J."/>
            <person name="VerBerkmoes N.C."/>
            <person name="Wilkins M.J."/>
            <person name="Hettich R.L."/>
            <person name="Lipton M.S."/>
            <person name="Williams K.H."/>
            <person name="Long P.E."/>
            <person name="Banfield J.F."/>
        </authorList>
    </citation>
    <scope>NUCLEOTIDE SEQUENCE [LARGE SCALE GENOMIC DNA]</scope>
</reference>
<evidence type="ECO:0000256" key="7">
    <source>
        <dbReference type="ARBA" id="ARBA00047942"/>
    </source>
</evidence>
<evidence type="ECO:0000256" key="3">
    <source>
        <dbReference type="ARBA" id="ARBA00022679"/>
    </source>
</evidence>
<accession>K1YJ61</accession>
<dbReference type="PROSITE" id="PS00092">
    <property type="entry name" value="N6_MTASE"/>
    <property type="match status" value="1"/>
</dbReference>
<dbReference type="PRINTS" id="PR00507">
    <property type="entry name" value="N12N6MTFRASE"/>
</dbReference>
<dbReference type="EMBL" id="AMFJ01036063">
    <property type="protein sequence ID" value="EKD25439.1"/>
    <property type="molecule type" value="Genomic_DNA"/>
</dbReference>
<comment type="caution">
    <text evidence="10">The sequence shown here is derived from an EMBL/GenBank/DDBJ whole genome shotgun (WGS) entry which is preliminary data.</text>
</comment>
<dbReference type="Pfam" id="PF07669">
    <property type="entry name" value="Eco57I"/>
    <property type="match status" value="1"/>
</dbReference>
<keyword evidence="5" id="KW-0680">Restriction system</keyword>
<keyword evidence="3" id="KW-0808">Transferase</keyword>
<dbReference type="Gene3D" id="3.40.50.150">
    <property type="entry name" value="Vaccinia Virus protein VP39"/>
    <property type="match status" value="1"/>
</dbReference>
<dbReference type="EC" id="2.1.1.72" evidence="1"/>
<evidence type="ECO:0000256" key="1">
    <source>
        <dbReference type="ARBA" id="ARBA00011900"/>
    </source>
</evidence>
<feature type="domain" description="TaqI-like C-terminal specificity" evidence="9">
    <location>
        <begin position="782"/>
        <end position="872"/>
    </location>
</feature>
<dbReference type="Pfam" id="PF12950">
    <property type="entry name" value="TaqI_C"/>
    <property type="match status" value="1"/>
</dbReference>
<protein>
    <recommendedName>
        <fullName evidence="1">site-specific DNA-methyltransferase (adenine-specific)</fullName>
        <ecNumber evidence="1">2.1.1.72</ecNumber>
    </recommendedName>
</protein>
<evidence type="ECO:0000259" key="9">
    <source>
        <dbReference type="Pfam" id="PF12950"/>
    </source>
</evidence>
<gene>
    <name evidence="10" type="ORF">ACD_80C00056G0001</name>
</gene>
<proteinExistence type="predicted"/>
<dbReference type="InterPro" id="IPR050953">
    <property type="entry name" value="N4_N6_ade-DNA_methylase"/>
</dbReference>
<name>K1YJ61_9BACT</name>
<evidence type="ECO:0000313" key="10">
    <source>
        <dbReference type="EMBL" id="EKD25439.1"/>
    </source>
</evidence>
<dbReference type="AlphaFoldDB" id="K1YJ61"/>
<dbReference type="GO" id="GO:0003677">
    <property type="term" value="F:DNA binding"/>
    <property type="evidence" value="ECO:0007669"/>
    <property type="project" value="UniProtKB-KW"/>
</dbReference>
<dbReference type="GO" id="GO:0009307">
    <property type="term" value="P:DNA restriction-modification system"/>
    <property type="evidence" value="ECO:0007669"/>
    <property type="project" value="UniProtKB-KW"/>
</dbReference>
<dbReference type="GO" id="GO:0032259">
    <property type="term" value="P:methylation"/>
    <property type="evidence" value="ECO:0007669"/>
    <property type="project" value="UniProtKB-KW"/>
</dbReference>
<evidence type="ECO:0000256" key="4">
    <source>
        <dbReference type="ARBA" id="ARBA00022691"/>
    </source>
</evidence>
<organism evidence="10">
    <name type="scientific">uncultured bacterium</name>
    <name type="common">gcode 4</name>
    <dbReference type="NCBI Taxonomy" id="1234023"/>
    <lineage>
        <taxon>Bacteria</taxon>
        <taxon>environmental samples</taxon>
    </lineage>
</organism>
<dbReference type="PANTHER" id="PTHR33841:SF1">
    <property type="entry name" value="DNA METHYLTRANSFERASE A"/>
    <property type="match status" value="1"/>
</dbReference>
<dbReference type="InterPro" id="IPR029063">
    <property type="entry name" value="SAM-dependent_MTases_sf"/>
</dbReference>
<keyword evidence="6" id="KW-0238">DNA-binding</keyword>
<dbReference type="InterPro" id="IPR025931">
    <property type="entry name" value="TaqI_C"/>
</dbReference>
<dbReference type="InterPro" id="IPR002052">
    <property type="entry name" value="DNA_methylase_N6_adenine_CS"/>
</dbReference>
<dbReference type="InterPro" id="IPR011639">
    <property type="entry name" value="MethylTrfase_TaqI-like_dom"/>
</dbReference>
<keyword evidence="4" id="KW-0949">S-adenosyl-L-methionine</keyword>
<sequence length="1023" mass="118211">MTQSEAKRKIQEIISKYEQVKLSGRIRDYSEEDTKKDFISPMFSALGWNMEDRNEVTAEEYVRNTDRIDYGFYLNGQPKFFLEAKKLGVDLQKELHANQAIRYSFNKVVTWAVLTDFESIKVFNAQNTSENLSNKLYFEIHYTEYLERFDQLWELSKESFETGLIYKVATRVGKLQQKVTVTDQLAKDLNEARDILSHYLHQWNPTVSADLLDEGVQKLLDRLIFLRVAEDKGIESPILRQLIRDYKNRTNLKQNIFDSMIKKFRELDEVYNSGLFSEHSFEKWDEGSGKTEEVIEMLYGKEGYYEYDFKFIPADVLGNVYENYLGHLLNKSKKGITLDKSAKKRKEQGIYYTPSYIEDHIVGHALRPVLDNCKSIAELQSIKVLDPACGSGSFLIKAMDMILKKYKSLGGRLLDESNLKIRILLENIYGVDLDEKAVEIARLNLLINSLDSRMKLPDLDKHIKNGNSLISGTDEELKNSFGKNYRDKKPFNWVEEFPEVFNRPNPGFDVIIGNPPYIKEFVNKSAFDGLRESPYYQGKMDLWTLFACKGIDLLRNDGVLSFIAPNNWITNAGASITREKVLVETQILEYVDFGGYQVFENAGIQTMILAIQKKKPDTQYKVKYLLFSQDKHAENEVIVKLSTPAPFMEFKPEDMKQGIEFSSGSNSEVGAILTKISGKRNFELTQDEVAQGIVGAPDDAFFVKEGDYNQATVSEKRLLRKFFTNTQRYHRGSTKGYIYYSTKKNCPEITQGEYPNFSNSISNFKDKLVNRREVKSGQIKSHHLQWPRNEKYFIGSPKIVASIRTYKPAFYYTKDEYYGSRALNFIQSDRIDLRYLTGILNSKLVEFWLKHKGKKLGNLLQVDKGPLLQIPIYSSANSTERKSLIKLVEEITALQKNLNLVSENSNKWHEITKEIEKKDKQIDQLVYTLYVLTKAEILTIEGVSTVWIKVMMLQKSLLFLMKMLGLDQIMHISTTKNKPLALITTKLSGTENIKQFENCVIWLSWDYLSILCKNIPASFKWTD</sequence>
<dbReference type="PANTHER" id="PTHR33841">
    <property type="entry name" value="DNA METHYLTRANSFERASE YEEA-RELATED"/>
    <property type="match status" value="1"/>
</dbReference>
<evidence type="ECO:0000256" key="5">
    <source>
        <dbReference type="ARBA" id="ARBA00022747"/>
    </source>
</evidence>
<dbReference type="GO" id="GO:0009007">
    <property type="term" value="F:site-specific DNA-methyltransferase (adenine-specific) activity"/>
    <property type="evidence" value="ECO:0007669"/>
    <property type="project" value="UniProtKB-EC"/>
</dbReference>
<comment type="catalytic activity">
    <reaction evidence="7">
        <text>a 2'-deoxyadenosine in DNA + S-adenosyl-L-methionine = an N(6)-methyl-2'-deoxyadenosine in DNA + S-adenosyl-L-homocysteine + H(+)</text>
        <dbReference type="Rhea" id="RHEA:15197"/>
        <dbReference type="Rhea" id="RHEA-COMP:12418"/>
        <dbReference type="Rhea" id="RHEA-COMP:12419"/>
        <dbReference type="ChEBI" id="CHEBI:15378"/>
        <dbReference type="ChEBI" id="CHEBI:57856"/>
        <dbReference type="ChEBI" id="CHEBI:59789"/>
        <dbReference type="ChEBI" id="CHEBI:90615"/>
        <dbReference type="ChEBI" id="CHEBI:90616"/>
        <dbReference type="EC" id="2.1.1.72"/>
    </reaction>
</comment>
<keyword evidence="2" id="KW-0489">Methyltransferase</keyword>
<evidence type="ECO:0000256" key="6">
    <source>
        <dbReference type="ARBA" id="ARBA00023125"/>
    </source>
</evidence>